<reference evidence="2 3" key="1">
    <citation type="journal article" date="2020" name="Fungal Divers.">
        <title>Resolving the Mortierellaceae phylogeny through synthesis of multi-gene phylogenetics and phylogenomics.</title>
        <authorList>
            <person name="Vandepol N."/>
            <person name="Liber J."/>
            <person name="Desiro A."/>
            <person name="Na H."/>
            <person name="Kennedy M."/>
            <person name="Barry K."/>
            <person name="Grigoriev I.V."/>
            <person name="Miller A.N."/>
            <person name="O'Donnell K."/>
            <person name="Stajich J.E."/>
            <person name="Bonito G."/>
        </authorList>
    </citation>
    <scope>NUCLEOTIDE SEQUENCE [LARGE SCALE GENOMIC DNA]</scope>
    <source>
        <strain evidence="2 3">AD045</strain>
    </source>
</reference>
<evidence type="ECO:0000313" key="2">
    <source>
        <dbReference type="EMBL" id="KAG0285577.1"/>
    </source>
</evidence>
<dbReference type="Proteomes" id="UP001194696">
    <property type="component" value="Unassembled WGS sequence"/>
</dbReference>
<feature type="region of interest" description="Disordered" evidence="1">
    <location>
        <begin position="47"/>
        <end position="114"/>
    </location>
</feature>
<protein>
    <submittedName>
        <fullName evidence="2">Uncharacterized protein</fullName>
    </submittedName>
</protein>
<name>A0ABQ7JUZ6_9FUNG</name>
<feature type="region of interest" description="Disordered" evidence="1">
    <location>
        <begin position="1"/>
        <end position="33"/>
    </location>
</feature>
<feature type="compositionally biased region" description="Basic and acidic residues" evidence="1">
    <location>
        <begin position="7"/>
        <end position="26"/>
    </location>
</feature>
<evidence type="ECO:0000313" key="3">
    <source>
        <dbReference type="Proteomes" id="UP001194696"/>
    </source>
</evidence>
<gene>
    <name evidence="2" type="ORF">BGZ96_010196</name>
</gene>
<evidence type="ECO:0000256" key="1">
    <source>
        <dbReference type="SAM" id="MobiDB-lite"/>
    </source>
</evidence>
<feature type="compositionally biased region" description="Low complexity" evidence="1">
    <location>
        <begin position="47"/>
        <end position="59"/>
    </location>
</feature>
<dbReference type="EMBL" id="JAAAIM010000653">
    <property type="protein sequence ID" value="KAG0285577.1"/>
    <property type="molecule type" value="Genomic_DNA"/>
</dbReference>
<proteinExistence type="predicted"/>
<comment type="caution">
    <text evidence="2">The sequence shown here is derived from an EMBL/GenBank/DDBJ whole genome shotgun (WGS) entry which is preliminary data.</text>
</comment>
<feature type="compositionally biased region" description="Basic and acidic residues" evidence="1">
    <location>
        <begin position="82"/>
        <end position="94"/>
    </location>
</feature>
<sequence length="114" mass="12368">MTNPSEIESHPVETHKVQKQADHPPKSQDNLEAVAQHIGVGISSAGIGAGIASSGVTGIPYIPAHDESHHEHKHHEHKHHDAHHEGIAHDHHGNPQEPLKNKSLGFDAHQLPTM</sequence>
<keyword evidence="3" id="KW-1185">Reference proteome</keyword>
<organism evidence="2 3">
    <name type="scientific">Linnemannia gamsii</name>
    <dbReference type="NCBI Taxonomy" id="64522"/>
    <lineage>
        <taxon>Eukaryota</taxon>
        <taxon>Fungi</taxon>
        <taxon>Fungi incertae sedis</taxon>
        <taxon>Mucoromycota</taxon>
        <taxon>Mortierellomycotina</taxon>
        <taxon>Mortierellomycetes</taxon>
        <taxon>Mortierellales</taxon>
        <taxon>Mortierellaceae</taxon>
        <taxon>Linnemannia</taxon>
    </lineage>
</organism>
<feature type="compositionally biased region" description="Basic residues" evidence="1">
    <location>
        <begin position="71"/>
        <end position="81"/>
    </location>
</feature>
<accession>A0ABQ7JUZ6</accession>